<dbReference type="STRING" id="47427.A0A2H3ETH8"/>
<reference evidence="2" key="1">
    <citation type="journal article" date="2017" name="Nat. Ecol. Evol.">
        <title>Genome expansion and lineage-specific genetic innovations in the forest pathogenic fungi Armillaria.</title>
        <authorList>
            <person name="Sipos G."/>
            <person name="Prasanna A.N."/>
            <person name="Walter M.C."/>
            <person name="O'Connor E."/>
            <person name="Balint B."/>
            <person name="Krizsan K."/>
            <person name="Kiss B."/>
            <person name="Hess J."/>
            <person name="Varga T."/>
            <person name="Slot J."/>
            <person name="Riley R."/>
            <person name="Boka B."/>
            <person name="Rigling D."/>
            <person name="Barry K."/>
            <person name="Lee J."/>
            <person name="Mihaltcheva S."/>
            <person name="LaButti K."/>
            <person name="Lipzen A."/>
            <person name="Waldron R."/>
            <person name="Moloney N.M."/>
            <person name="Sperisen C."/>
            <person name="Kredics L."/>
            <person name="Vagvoelgyi C."/>
            <person name="Patrignani A."/>
            <person name="Fitzpatrick D."/>
            <person name="Nagy I."/>
            <person name="Doyle S."/>
            <person name="Anderson J.B."/>
            <person name="Grigoriev I.V."/>
            <person name="Gueldener U."/>
            <person name="Muensterkoetter M."/>
            <person name="Nagy L.G."/>
        </authorList>
    </citation>
    <scope>NUCLEOTIDE SEQUENCE [LARGE SCALE GENOMIC DNA]</scope>
    <source>
        <strain evidence="2">Ar21-2</strain>
    </source>
</reference>
<keyword evidence="2" id="KW-1185">Reference proteome</keyword>
<protein>
    <submittedName>
        <fullName evidence="1">Uncharacterized protein</fullName>
    </submittedName>
</protein>
<name>A0A2H3ETH8_ARMGA</name>
<dbReference type="EMBL" id="KZ293645">
    <property type="protein sequence ID" value="PBL02854.1"/>
    <property type="molecule type" value="Genomic_DNA"/>
</dbReference>
<gene>
    <name evidence="1" type="ORF">ARMGADRAFT_274710</name>
</gene>
<sequence>MAITPSNNLYLLKEGLSPGGSINTFCDALTGFLTDLGHTVLDDRRQLTKDEEIEINALSMLFATPYIGRADHSLVQYLTDLNHKFRTYQHPRYSGKYCSIVQNLGAGKSRLLAELGTEKHEIFLIYINLHDVADSQNFHPETHSLPMSSAGCQLRRSPLETTSSNVRHSSLLFSQ</sequence>
<dbReference type="AlphaFoldDB" id="A0A2H3ETH8"/>
<dbReference type="OrthoDB" id="107110at2759"/>
<accession>A0A2H3ETH8</accession>
<proteinExistence type="predicted"/>
<dbReference type="InParanoid" id="A0A2H3ETH8"/>
<dbReference type="Proteomes" id="UP000217790">
    <property type="component" value="Unassembled WGS sequence"/>
</dbReference>
<organism evidence="1 2">
    <name type="scientific">Armillaria gallica</name>
    <name type="common">Bulbous honey fungus</name>
    <name type="synonym">Armillaria bulbosa</name>
    <dbReference type="NCBI Taxonomy" id="47427"/>
    <lineage>
        <taxon>Eukaryota</taxon>
        <taxon>Fungi</taxon>
        <taxon>Dikarya</taxon>
        <taxon>Basidiomycota</taxon>
        <taxon>Agaricomycotina</taxon>
        <taxon>Agaricomycetes</taxon>
        <taxon>Agaricomycetidae</taxon>
        <taxon>Agaricales</taxon>
        <taxon>Marasmiineae</taxon>
        <taxon>Physalacriaceae</taxon>
        <taxon>Armillaria</taxon>
    </lineage>
</organism>
<evidence type="ECO:0000313" key="2">
    <source>
        <dbReference type="Proteomes" id="UP000217790"/>
    </source>
</evidence>
<evidence type="ECO:0000313" key="1">
    <source>
        <dbReference type="EMBL" id="PBL02854.1"/>
    </source>
</evidence>